<proteinExistence type="predicted"/>
<dbReference type="InterPro" id="IPR011990">
    <property type="entry name" value="TPR-like_helical_dom_sf"/>
</dbReference>
<name>A0A0A6PCU3_9GAMM</name>
<accession>A0A0A6PCU3</accession>
<evidence type="ECO:0000313" key="1">
    <source>
        <dbReference type="EMBL" id="KHD10974.1"/>
    </source>
</evidence>
<organism evidence="1 2">
    <name type="scientific">Candidatus Thiomargarita nelsonii</name>
    <dbReference type="NCBI Taxonomy" id="1003181"/>
    <lineage>
        <taxon>Bacteria</taxon>
        <taxon>Pseudomonadati</taxon>
        <taxon>Pseudomonadota</taxon>
        <taxon>Gammaproteobacteria</taxon>
        <taxon>Thiotrichales</taxon>
        <taxon>Thiotrichaceae</taxon>
        <taxon>Thiomargarita</taxon>
    </lineage>
</organism>
<keyword evidence="2" id="KW-1185">Reference proteome</keyword>
<sequence length="126" mass="14449">MKNHLKNIEKDDKVEPLMTLKKTLASYDETINIMNSLSLDDANRKTLAWAYINRGDVLQALGKMETDALGKALLSYEKAIRLAKNLGFEAVENRKILANAYMRRGDVLRVTGTQRFENWQHCYENA</sequence>
<reference evidence="1 2" key="1">
    <citation type="journal article" date="2016" name="Front. Microbiol.">
        <title>Single-Cell (Meta-)Genomics of a Dimorphic Candidatus Thiomargarita nelsonii Reveals Genomic Plasticity.</title>
        <authorList>
            <person name="Flood B.E."/>
            <person name="Fliss P."/>
            <person name="Jones D.S."/>
            <person name="Dick G.J."/>
            <person name="Jain S."/>
            <person name="Kaster A.K."/>
            <person name="Winkel M."/>
            <person name="Mussmann M."/>
            <person name="Bailey J."/>
        </authorList>
    </citation>
    <scope>NUCLEOTIDE SEQUENCE [LARGE SCALE GENOMIC DNA]</scope>
    <source>
        <strain evidence="1">Hydrate Ridge</strain>
    </source>
</reference>
<dbReference type="EMBL" id="JSZA02000126">
    <property type="protein sequence ID" value="KHD10974.1"/>
    <property type="molecule type" value="Genomic_DNA"/>
</dbReference>
<dbReference type="Gene3D" id="1.25.40.10">
    <property type="entry name" value="Tetratricopeptide repeat domain"/>
    <property type="match status" value="1"/>
</dbReference>
<protein>
    <submittedName>
        <fullName evidence="1">Uncharacterized protein</fullName>
    </submittedName>
</protein>
<gene>
    <name evidence="1" type="ORF">PN36_24325</name>
</gene>
<dbReference type="Proteomes" id="UP000030428">
    <property type="component" value="Unassembled WGS sequence"/>
</dbReference>
<dbReference type="SUPFAM" id="SSF48452">
    <property type="entry name" value="TPR-like"/>
    <property type="match status" value="1"/>
</dbReference>
<dbReference type="AlphaFoldDB" id="A0A0A6PCU3"/>
<evidence type="ECO:0000313" key="2">
    <source>
        <dbReference type="Proteomes" id="UP000030428"/>
    </source>
</evidence>
<comment type="caution">
    <text evidence="1">The sequence shown here is derived from an EMBL/GenBank/DDBJ whole genome shotgun (WGS) entry which is preliminary data.</text>
</comment>